<gene>
    <name evidence="4" type="ORF">LEP1GSC186_2125</name>
</gene>
<dbReference type="CDD" id="cd15457">
    <property type="entry name" value="NADAR"/>
    <property type="match status" value="1"/>
</dbReference>
<sequence>MLNQKYSMQWLAAEEASKDSAQFLFFWGHTSNGKVNKACLSQWAKYKFNINGIEYKTAEHWMMAQKANLFQDRRIFDLIVSADNPKEAKKLGRSVSNFEPGLWKSKAYELVKLGNIHKFNQNPEILEYLLSTGESILVEASPDDNIWGIGLSEKDALEIHFSMWEGSNLLGFALMEVRDFFNTHGPFEVPKDGMLPPWQKFPDAERSDLFWRMGNGEDYLGDFSKHFAGMSDRERIIYSLCYPPPFEWEGIYGT</sequence>
<dbReference type="RefSeq" id="WP_004437018.1">
    <property type="nucleotide sequence ID" value="NZ_AHOP02000021.1"/>
</dbReference>
<evidence type="ECO:0000313" key="5">
    <source>
        <dbReference type="Proteomes" id="UP000012153"/>
    </source>
</evidence>
<feature type="domain" description="NADAR" evidence="3">
    <location>
        <begin position="25"/>
        <end position="179"/>
    </location>
</feature>
<comment type="catalytic activity">
    <reaction evidence="2">
        <text>2,5-diamino-6-hydroxy-4-(5-phosphoribosylamino)-pyrimidine + H2O = 2,5,6-triamino-4-hydroxypyrimidine + D-ribose 5-phosphate</text>
        <dbReference type="Rhea" id="RHEA:23436"/>
        <dbReference type="ChEBI" id="CHEBI:15377"/>
        <dbReference type="ChEBI" id="CHEBI:58614"/>
        <dbReference type="ChEBI" id="CHEBI:78346"/>
        <dbReference type="ChEBI" id="CHEBI:137796"/>
    </reaction>
</comment>
<evidence type="ECO:0000256" key="1">
    <source>
        <dbReference type="ARBA" id="ARBA00000022"/>
    </source>
</evidence>
<dbReference type="InterPro" id="IPR012816">
    <property type="entry name" value="NADAR"/>
</dbReference>
<evidence type="ECO:0000259" key="3">
    <source>
        <dbReference type="Pfam" id="PF08719"/>
    </source>
</evidence>
<comment type="caution">
    <text evidence="4">The sequence shown here is derived from an EMBL/GenBank/DDBJ whole genome shotgun (WGS) entry which is preliminary data.</text>
</comment>
<dbReference type="Gene3D" id="1.10.357.40">
    <property type="entry name" value="YbiA-like"/>
    <property type="match status" value="1"/>
</dbReference>
<dbReference type="Proteomes" id="UP000012153">
    <property type="component" value="Unassembled WGS sequence"/>
</dbReference>
<proteinExistence type="predicted"/>
<comment type="catalytic activity">
    <reaction evidence="1">
        <text>5-amino-6-(5-phospho-D-ribosylamino)uracil + H2O = 5,6-diaminouracil + D-ribose 5-phosphate</text>
        <dbReference type="Rhea" id="RHEA:55020"/>
        <dbReference type="ChEBI" id="CHEBI:15377"/>
        <dbReference type="ChEBI" id="CHEBI:46252"/>
        <dbReference type="ChEBI" id="CHEBI:58453"/>
        <dbReference type="ChEBI" id="CHEBI:78346"/>
    </reaction>
</comment>
<dbReference type="Pfam" id="PF08719">
    <property type="entry name" value="NADAR"/>
    <property type="match status" value="1"/>
</dbReference>
<name>M6U9G6_9LEPT</name>
<evidence type="ECO:0000313" key="4">
    <source>
        <dbReference type="EMBL" id="EMO41657.1"/>
    </source>
</evidence>
<dbReference type="EMBL" id="AHOP02000021">
    <property type="protein sequence ID" value="EMO41657.1"/>
    <property type="molecule type" value="Genomic_DNA"/>
</dbReference>
<accession>M6U9G6</accession>
<organism evidence="4 5">
    <name type="scientific">Leptospira noguchii serovar Autumnalis str. ZUN142</name>
    <dbReference type="NCBI Taxonomy" id="1085540"/>
    <lineage>
        <taxon>Bacteria</taxon>
        <taxon>Pseudomonadati</taxon>
        <taxon>Spirochaetota</taxon>
        <taxon>Spirochaetia</taxon>
        <taxon>Leptospirales</taxon>
        <taxon>Leptospiraceae</taxon>
        <taxon>Leptospira</taxon>
    </lineage>
</organism>
<protein>
    <submittedName>
        <fullName evidence="4">PF08719 domain protein</fullName>
    </submittedName>
</protein>
<dbReference type="AlphaFoldDB" id="M6U9G6"/>
<evidence type="ECO:0000256" key="2">
    <source>
        <dbReference type="ARBA" id="ARBA00000751"/>
    </source>
</evidence>
<reference evidence="4 5" key="1">
    <citation type="submission" date="2013-01" db="EMBL/GenBank/DDBJ databases">
        <authorList>
            <person name="Harkins D.M."/>
            <person name="Durkin A.S."/>
            <person name="Brinkac L.M."/>
            <person name="Haft D.H."/>
            <person name="Selengut J.D."/>
            <person name="Sanka R."/>
            <person name="DePew J."/>
            <person name="Purushe J."/>
            <person name="Matthias M.A."/>
            <person name="Vinetz J.M."/>
            <person name="Sutton G.G."/>
            <person name="Nierman W.C."/>
            <person name="Fouts D.E."/>
        </authorList>
    </citation>
    <scope>NUCLEOTIDE SEQUENCE [LARGE SCALE GENOMIC DNA]</scope>
    <source>
        <strain evidence="4 5">ZUN142</strain>
    </source>
</reference>
<dbReference type="SUPFAM" id="SSF143990">
    <property type="entry name" value="YbiA-like"/>
    <property type="match status" value="1"/>
</dbReference>
<dbReference type="NCBIfam" id="TIGR02464">
    <property type="entry name" value="ribofla_fusion"/>
    <property type="match status" value="1"/>
</dbReference>
<dbReference type="InterPro" id="IPR037238">
    <property type="entry name" value="YbiA-like_sf"/>
</dbReference>